<gene>
    <name evidence="1" type="ORF">ACCI49_00275</name>
</gene>
<proteinExistence type="predicted"/>
<name>A0ABV4NTQ4_9GAMM</name>
<evidence type="ECO:0000313" key="1">
    <source>
        <dbReference type="EMBL" id="MFA0809337.1"/>
    </source>
</evidence>
<dbReference type="Proteomes" id="UP001569428">
    <property type="component" value="Unassembled WGS sequence"/>
</dbReference>
<accession>A0ABV4NTQ4</accession>
<dbReference type="EMBL" id="JBGMEK010000001">
    <property type="protein sequence ID" value="MFA0809337.1"/>
    <property type="molecule type" value="Genomic_DNA"/>
</dbReference>
<keyword evidence="2" id="KW-1185">Reference proteome</keyword>
<reference evidence="1 2" key="1">
    <citation type="submission" date="2024-08" db="EMBL/GenBank/DDBJ databases">
        <authorList>
            <person name="Ishaq N."/>
        </authorList>
    </citation>
    <scope>NUCLEOTIDE SEQUENCE [LARGE SCALE GENOMIC DNA]</scope>
    <source>
        <strain evidence="1 2">DSM 18651</strain>
    </source>
</reference>
<dbReference type="InterPro" id="IPR046507">
    <property type="entry name" value="DUF6685"/>
</dbReference>
<organism evidence="1 2">
    <name type="scientific">Microbulbifer epialgicus</name>
    <dbReference type="NCBI Taxonomy" id="393907"/>
    <lineage>
        <taxon>Bacteria</taxon>
        <taxon>Pseudomonadati</taxon>
        <taxon>Pseudomonadota</taxon>
        <taxon>Gammaproteobacteria</taxon>
        <taxon>Cellvibrionales</taxon>
        <taxon>Microbulbiferaceae</taxon>
        <taxon>Microbulbifer</taxon>
    </lineage>
</organism>
<protein>
    <submittedName>
        <fullName evidence="1">DUF6685 family protein</fullName>
    </submittedName>
</protein>
<dbReference type="RefSeq" id="WP_371836958.1">
    <property type="nucleotide sequence ID" value="NZ_JBGMEK010000001.1"/>
</dbReference>
<sequence length="324" mass="37388">MKRLIKIYELTKWLLKSEGQQLKEKLQLRPLKPFIHPHRTQLPTVDYETRCFLEQFRNFELDGYLPGLSKENWTLTQTALNKLISSRSYRTEFPMAFLHGCMASKSNMSTNPDRASQNSMAAMGRLVNDLRDLEGKNGEDVIKACMAWRELRLSQGIRLVTDNWHKRFYWANSGGSHHMAVLCHELLEQNRSWDPEVEICEYSLNLGCLDKLTNHVSIIVVMRDEELFGGDQIFQRLPKTLSHEDIRVGLGVSVPMPSHYRSPFRDYQMVLVDHSQRHSDLAWAHLKDAVDNGVALHFKDFLTAWVSPKASQLSMPEHTPVSPS</sequence>
<comment type="caution">
    <text evidence="1">The sequence shown here is derived from an EMBL/GenBank/DDBJ whole genome shotgun (WGS) entry which is preliminary data.</text>
</comment>
<dbReference type="Pfam" id="PF20390">
    <property type="entry name" value="DUF6685"/>
    <property type="match status" value="1"/>
</dbReference>
<evidence type="ECO:0000313" key="2">
    <source>
        <dbReference type="Proteomes" id="UP001569428"/>
    </source>
</evidence>